<evidence type="ECO:0000256" key="1">
    <source>
        <dbReference type="ARBA" id="ARBA00004196"/>
    </source>
</evidence>
<dbReference type="SUPFAM" id="SSF53850">
    <property type="entry name" value="Periplasmic binding protein-like II"/>
    <property type="match status" value="1"/>
</dbReference>
<evidence type="ECO:0000313" key="7">
    <source>
        <dbReference type="Proteomes" id="UP000612282"/>
    </source>
</evidence>
<comment type="similarity">
    <text evidence="2">Belongs to the bacterial solute-binding protein 1 family.</text>
</comment>
<reference evidence="6 7" key="1">
    <citation type="submission" date="2021-01" db="EMBL/GenBank/DDBJ databases">
        <title>Whole genome shotgun sequence of Actinoplanes couchii NBRC 106145.</title>
        <authorList>
            <person name="Komaki H."/>
            <person name="Tamura T."/>
        </authorList>
    </citation>
    <scope>NUCLEOTIDE SEQUENCE [LARGE SCALE GENOMIC DNA]</scope>
    <source>
        <strain evidence="6 7">NBRC 106145</strain>
    </source>
</reference>
<dbReference type="EMBL" id="BOMG01000102">
    <property type="protein sequence ID" value="GID59878.1"/>
    <property type="molecule type" value="Genomic_DNA"/>
</dbReference>
<evidence type="ECO:0000313" key="6">
    <source>
        <dbReference type="EMBL" id="GID59878.1"/>
    </source>
</evidence>
<comment type="caution">
    <text evidence="6">The sequence shown here is derived from an EMBL/GenBank/DDBJ whole genome shotgun (WGS) entry which is preliminary data.</text>
</comment>
<evidence type="ECO:0000256" key="5">
    <source>
        <dbReference type="SAM" id="MobiDB-lite"/>
    </source>
</evidence>
<dbReference type="PANTHER" id="PTHR43649:SF31">
    <property type="entry name" value="SN-GLYCEROL-3-PHOSPHATE-BINDING PERIPLASMIC PROTEIN UGPB"/>
    <property type="match status" value="1"/>
</dbReference>
<gene>
    <name evidence="6" type="ORF">Aco03nite_082820</name>
</gene>
<sequence length="539" mass="58546">MTGTTRRSLLQIAGLSVIATAAGCSEKPTSSGNAQNLGALGDVLPTQRDRTGTIKPDITGTRPVPDGYLRYPNPLTDAITTKPGTSGRAISAMTPVWGPAPPGTAQSAYLRAVNAELGTPVDFTVQDGGTYADKLNAVFGARDVPDLLCVPGWEIDKIPRFAEAAKVLFTDLTDHLHGDLVQPYRMIGSFPAAAWRNAVWNERLLAIPNPTDSPFPYALFTRKDLLDQRGIAVPGSLEQLLAAAKEVTDPARKVWAFSEIFPMVQMYHRVPGAKGGWRVRADGTPEFKYETAEYRQALEVMAKIYADGLVHPDLVASKGADQDQLFARDGAIVFAQAGMGFWQAAQAENPKSNLQPVPVFAADSGAPLVWGAGEPISYTFVKAGLPKDRVEELLRVVDWCSAPLGTQEAQLRDFGVAGKHHTAGPDGPVKTDLAFKEIANQYFFISGRNPAIGPFPNTPNYVRDVLTYSNETVKHLEKDPWEGLKLEMPARFAANRVPAEEKFTDVLRGRRPLSDVDGLVKEWRDNGGEEARALMARSL</sequence>
<evidence type="ECO:0000256" key="4">
    <source>
        <dbReference type="ARBA" id="ARBA00022729"/>
    </source>
</evidence>
<dbReference type="RefSeq" id="WP_239145868.1">
    <property type="nucleotide sequence ID" value="NZ_BAAAQE010000005.1"/>
</dbReference>
<keyword evidence="4" id="KW-0732">Signal</keyword>
<dbReference type="Pfam" id="PF01547">
    <property type="entry name" value="SBP_bac_1"/>
    <property type="match status" value="1"/>
</dbReference>
<evidence type="ECO:0000256" key="2">
    <source>
        <dbReference type="ARBA" id="ARBA00008520"/>
    </source>
</evidence>
<evidence type="ECO:0000256" key="3">
    <source>
        <dbReference type="ARBA" id="ARBA00022448"/>
    </source>
</evidence>
<dbReference type="PROSITE" id="PS51257">
    <property type="entry name" value="PROKAR_LIPOPROTEIN"/>
    <property type="match status" value="1"/>
</dbReference>
<keyword evidence="7" id="KW-1185">Reference proteome</keyword>
<organism evidence="6 7">
    <name type="scientific">Actinoplanes couchii</name>
    <dbReference type="NCBI Taxonomy" id="403638"/>
    <lineage>
        <taxon>Bacteria</taxon>
        <taxon>Bacillati</taxon>
        <taxon>Actinomycetota</taxon>
        <taxon>Actinomycetes</taxon>
        <taxon>Micromonosporales</taxon>
        <taxon>Micromonosporaceae</taxon>
        <taxon>Actinoplanes</taxon>
    </lineage>
</organism>
<dbReference type="InterPro" id="IPR006311">
    <property type="entry name" value="TAT_signal"/>
</dbReference>
<dbReference type="PANTHER" id="PTHR43649">
    <property type="entry name" value="ARABINOSE-BINDING PROTEIN-RELATED"/>
    <property type="match status" value="1"/>
</dbReference>
<keyword evidence="3" id="KW-0813">Transport</keyword>
<accession>A0ABQ3XMZ5</accession>
<feature type="region of interest" description="Disordered" evidence="5">
    <location>
        <begin position="46"/>
        <end position="65"/>
    </location>
</feature>
<dbReference type="InterPro" id="IPR050490">
    <property type="entry name" value="Bact_solute-bd_prot1"/>
</dbReference>
<dbReference type="InterPro" id="IPR006059">
    <property type="entry name" value="SBP"/>
</dbReference>
<protein>
    <submittedName>
        <fullName evidence="6">Sugar ABC transporter substrate-binding protein</fullName>
    </submittedName>
</protein>
<comment type="subcellular location">
    <subcellularLocation>
        <location evidence="1">Cell envelope</location>
    </subcellularLocation>
</comment>
<dbReference type="Proteomes" id="UP000612282">
    <property type="component" value="Unassembled WGS sequence"/>
</dbReference>
<name>A0ABQ3XMZ5_9ACTN</name>
<proteinExistence type="inferred from homology"/>
<dbReference type="Gene3D" id="3.40.190.10">
    <property type="entry name" value="Periplasmic binding protein-like II"/>
    <property type="match status" value="1"/>
</dbReference>
<dbReference type="PROSITE" id="PS51318">
    <property type="entry name" value="TAT"/>
    <property type="match status" value="1"/>
</dbReference>